<feature type="domain" description="GmrSD restriction endonucleases N-terminal" evidence="1">
    <location>
        <begin position="15"/>
        <end position="184"/>
    </location>
</feature>
<organism evidence="3 4">
    <name type="scientific">Shewanella aestuarii</name>
    <dbReference type="NCBI Taxonomy" id="1028752"/>
    <lineage>
        <taxon>Bacteria</taxon>
        <taxon>Pseudomonadati</taxon>
        <taxon>Pseudomonadota</taxon>
        <taxon>Gammaproteobacteria</taxon>
        <taxon>Alteromonadales</taxon>
        <taxon>Shewanellaceae</taxon>
        <taxon>Shewanella</taxon>
    </lineage>
</organism>
<dbReference type="Pfam" id="PF25202">
    <property type="entry name" value="DUF7834"/>
    <property type="match status" value="1"/>
</dbReference>
<accession>A0ABT0KXA1</accession>
<name>A0ABT0KXA1_9GAMM</name>
<evidence type="ECO:0000259" key="1">
    <source>
        <dbReference type="Pfam" id="PF03235"/>
    </source>
</evidence>
<comment type="caution">
    <text evidence="3">The sequence shown here is derived from an EMBL/GenBank/DDBJ whole genome shotgun (WGS) entry which is preliminary data.</text>
</comment>
<dbReference type="InterPro" id="IPR057156">
    <property type="entry name" value="DUF7834"/>
</dbReference>
<feature type="domain" description="DUF7834" evidence="2">
    <location>
        <begin position="197"/>
        <end position="430"/>
    </location>
</feature>
<evidence type="ECO:0000259" key="2">
    <source>
        <dbReference type="Pfam" id="PF25202"/>
    </source>
</evidence>
<dbReference type="PANTHER" id="PTHR35149">
    <property type="entry name" value="SLL5132 PROTEIN"/>
    <property type="match status" value="1"/>
</dbReference>
<dbReference type="EMBL" id="JAKILK010000001">
    <property type="protein sequence ID" value="MCL1116040.1"/>
    <property type="molecule type" value="Genomic_DNA"/>
</dbReference>
<dbReference type="PANTHER" id="PTHR35149:SF2">
    <property type="entry name" value="DUF262 DOMAIN-CONTAINING PROTEIN"/>
    <property type="match status" value="1"/>
</dbReference>
<dbReference type="InterPro" id="IPR004919">
    <property type="entry name" value="GmrSD_N"/>
</dbReference>
<protein>
    <submittedName>
        <fullName evidence="3">DUF262 domain-containing protein</fullName>
    </submittedName>
</protein>
<reference evidence="3 4" key="1">
    <citation type="submission" date="2022-01" db="EMBL/GenBank/DDBJ databases">
        <title>Whole genome-based taxonomy of the Shewanellaceae.</title>
        <authorList>
            <person name="Martin-Rodriguez A.J."/>
        </authorList>
    </citation>
    <scope>NUCLEOTIDE SEQUENCE [LARGE SCALE GENOMIC DNA]</scope>
    <source>
        <strain evidence="3 4">JCM 17801</strain>
    </source>
</reference>
<evidence type="ECO:0000313" key="4">
    <source>
        <dbReference type="Proteomes" id="UP001203212"/>
    </source>
</evidence>
<keyword evidence="4" id="KW-1185">Reference proteome</keyword>
<dbReference type="RefSeq" id="WP_188839729.1">
    <property type="nucleotide sequence ID" value="NZ_BMOT01000001.1"/>
</dbReference>
<gene>
    <name evidence="3" type="ORF">L2689_02120</name>
</gene>
<proteinExistence type="predicted"/>
<evidence type="ECO:0000313" key="3">
    <source>
        <dbReference type="EMBL" id="MCL1116040.1"/>
    </source>
</evidence>
<sequence length="451" mass="52121">MAIVFHQPQTIVQLLEKSLTIPEYQRPYKWQAKHVNQLIDDIFNHRTKPCYRLGTVVLHQDKESEREAEKGILNIVDGQQRLLTLTLLCTILDGEDKTISSSLLEHKFESSVSIENLKNNAQIVSERVASLQATEKQALLNFVLHKCELVQVTLDDLSEAFQFFDSQNARGKALAPHDLLKAYHLREMMDSTEQTERLHHVSLWEQGVNPDDDSADLHTIMGEFLFRMRRWIDGDYGIQFSRHNIEVFKGINLGNTQYAYVDAMLALDYAVETFNADPARKWDKQTKGYPFQVGQVMINGKRFFEYIQHYMGIHTSLFVGNEARLSAFVYEHAVKYNGSNRKGDSYVRNLFLCAVMYYYDKFGDVELDKAAQICYRWAYHLRLELQRIGMESVDNHAKDRTGLFRAISKAVHPQQVLNFQPPYIVKPNFTNASEVQTSIEKMKSGKLHEPS</sequence>
<dbReference type="Pfam" id="PF03235">
    <property type="entry name" value="GmrSD_N"/>
    <property type="match status" value="1"/>
</dbReference>
<dbReference type="Proteomes" id="UP001203212">
    <property type="component" value="Unassembled WGS sequence"/>
</dbReference>